<evidence type="ECO:0000256" key="6">
    <source>
        <dbReference type="ARBA" id="ARBA00023242"/>
    </source>
</evidence>
<dbReference type="GO" id="GO:0044550">
    <property type="term" value="P:secondary metabolite biosynthetic process"/>
    <property type="evidence" value="ECO:0007669"/>
    <property type="project" value="UniProtKB-ARBA"/>
</dbReference>
<evidence type="ECO:0000256" key="5">
    <source>
        <dbReference type="ARBA" id="ARBA00023163"/>
    </source>
</evidence>
<dbReference type="PANTHER" id="PTHR43008">
    <property type="entry name" value="BENZIL REDUCTASE"/>
    <property type="match status" value="1"/>
</dbReference>
<dbReference type="PRINTS" id="PR00081">
    <property type="entry name" value="GDHRDH"/>
</dbReference>
<evidence type="ECO:0000256" key="4">
    <source>
        <dbReference type="ARBA" id="ARBA00023015"/>
    </source>
</evidence>
<comment type="similarity">
    <text evidence="1">Belongs to the short-chain dehydrogenases/reductases (SDR) family.</text>
</comment>
<gene>
    <name evidence="8" type="ORF">ABL_10319</name>
</gene>
<evidence type="ECO:0000313" key="9">
    <source>
        <dbReference type="Proteomes" id="UP000068243"/>
    </source>
</evidence>
<reference evidence="9" key="1">
    <citation type="journal article" date="2016" name="Genome Announc.">
        <title>Draft genome sequence of Aspergillus niger strain An76.</title>
        <authorList>
            <person name="Gong W."/>
            <person name="Cheng Z."/>
            <person name="Zhang H."/>
            <person name="Liu L."/>
            <person name="Gao P."/>
            <person name="Wang L."/>
        </authorList>
    </citation>
    <scope>NUCLEOTIDE SEQUENCE [LARGE SCALE GENOMIC DNA]</scope>
    <source>
        <strain evidence="9">An76</strain>
    </source>
</reference>
<dbReference type="Gene3D" id="3.40.50.720">
    <property type="entry name" value="NAD(P)-binding Rossmann-like Domain"/>
    <property type="match status" value="1"/>
</dbReference>
<feature type="domain" description="Xylanolytic transcriptional activator regulatory" evidence="7">
    <location>
        <begin position="80"/>
        <end position="289"/>
    </location>
</feature>
<evidence type="ECO:0000313" key="8">
    <source>
        <dbReference type="EMBL" id="GAQ47658.1"/>
    </source>
</evidence>
<name>A0A117E3V0_ASPNG</name>
<dbReference type="VEuPathDB" id="FungiDB:M747DRAFT_354568"/>
<dbReference type="AlphaFoldDB" id="A0A117E3V0"/>
<protein>
    <recommendedName>
        <fullName evidence="7">Xylanolytic transcriptional activator regulatory domain-containing protein</fullName>
    </recommendedName>
</protein>
<keyword evidence="3" id="KW-0560">Oxidoreductase</keyword>
<dbReference type="PaxDb" id="5061-CADANGAP00007039"/>
<evidence type="ECO:0000256" key="3">
    <source>
        <dbReference type="ARBA" id="ARBA00023002"/>
    </source>
</evidence>
<dbReference type="InterPro" id="IPR036291">
    <property type="entry name" value="NAD(P)-bd_dom_sf"/>
</dbReference>
<keyword evidence="2" id="KW-0521">NADP</keyword>
<dbReference type="InterPro" id="IPR002347">
    <property type="entry name" value="SDR_fam"/>
</dbReference>
<dbReference type="CDD" id="cd05352">
    <property type="entry name" value="MDH-like_SDR_c"/>
    <property type="match status" value="1"/>
</dbReference>
<dbReference type="VEuPathDB" id="FungiDB:An08g08480"/>
<organism evidence="8 9">
    <name type="scientific">Aspergillus niger</name>
    <dbReference type="NCBI Taxonomy" id="5061"/>
    <lineage>
        <taxon>Eukaryota</taxon>
        <taxon>Fungi</taxon>
        <taxon>Dikarya</taxon>
        <taxon>Ascomycota</taxon>
        <taxon>Pezizomycotina</taxon>
        <taxon>Eurotiomycetes</taxon>
        <taxon>Eurotiomycetidae</taxon>
        <taxon>Eurotiales</taxon>
        <taxon>Aspergillaceae</taxon>
        <taxon>Aspergillus</taxon>
        <taxon>Aspergillus subgen. Circumdati</taxon>
    </lineage>
</organism>
<evidence type="ECO:0000256" key="1">
    <source>
        <dbReference type="ARBA" id="ARBA00006484"/>
    </source>
</evidence>
<dbReference type="VEuPathDB" id="FungiDB:M747DRAFT_297156"/>
<dbReference type="SUPFAM" id="SSF51735">
    <property type="entry name" value="NAD(P)-binding Rossmann-fold domains"/>
    <property type="match status" value="1"/>
</dbReference>
<dbReference type="VEuPathDB" id="FungiDB:ASPNIDRAFT2_139607"/>
<proteinExistence type="inferred from homology"/>
<dbReference type="PRINTS" id="PR00080">
    <property type="entry name" value="SDRFAMILY"/>
</dbReference>
<dbReference type="GO" id="GO:0006351">
    <property type="term" value="P:DNA-templated transcription"/>
    <property type="evidence" value="ECO:0007669"/>
    <property type="project" value="InterPro"/>
</dbReference>
<dbReference type="VEuPathDB" id="FungiDB:ATCC64974_99870"/>
<dbReference type="GO" id="GO:0008270">
    <property type="term" value="F:zinc ion binding"/>
    <property type="evidence" value="ECO:0007669"/>
    <property type="project" value="InterPro"/>
</dbReference>
<dbReference type="GO" id="GO:0050664">
    <property type="term" value="F:oxidoreductase activity, acting on NAD(P)H, oxygen as acceptor"/>
    <property type="evidence" value="ECO:0007669"/>
    <property type="project" value="TreeGrafter"/>
</dbReference>
<dbReference type="Proteomes" id="UP000068243">
    <property type="component" value="Unassembled WGS sequence"/>
</dbReference>
<dbReference type="InterPro" id="IPR020904">
    <property type="entry name" value="Sc_DH/Rdtase_CS"/>
</dbReference>
<sequence>MHAPMRGITHPPGARGMTVAIPEDVVELGRASIAVFKKPDVQDRDGRLTVKSSTRLVSLNELQQGLVYPVKDGAELDGVLDDYFLHLYPLPSYSFLHEPSIRRMCAARTLEPSLVLSMCALVKLRCRPAGSQPSESVSLIELSEKRIWDMIETPSIFRLQALFLIIQYHAEVGRFERAFMMASIASRHVTALQLKHESPHLSFVTQEIRRRAAWTMALLDGYFSVGLPGYSTINYEEIYQQYPCREEEFGSTDPDTILGPSTARVEDKAHYSMLELILRISRVRRDIMRFTRQLALLEQPLKEFQGIVQGFQMNLTQLQKKIASVVGSSATETIIQPNFRWVVRSLEIQLAWRQAHCDLFRLFLLGHPNAAPDVVLRPLGSSTYASQAQEICQEHSDWIVESIKKVRKMNLQVLFSFDIARCAYQAARLNLFLAHMPNVRPQLTSECAVSKAAECLAFIKEKFVSSAHAQRMISDLSLLIGAYETRDGHFGAAMALDSLRFSGDAVEKHKQLSAHSLIHQANFVDDSYLYEFHTATMVLSKPENKHVLKAFDLTGKVAAITGGARGIGLEVSRALAEAGANVALIYNSSKAAEAIAEEVGAQNNVKSAAYKADVGNQEDIERVIQQIASDFGKLDIIVVNSGVTSNIAAEDYTTEQWRDIMKVNLDGAFYSAQAASRIFKQQGHGNVIFTASVSATLVNVPQKQAAYNASKAGVVQMAKCLSVEWVDFCRVNCVSPGFIATEILDIHPLEWREKWNDMVPAKRMADAYELKGAYVFCASDASSYMTGANLVIDGGYTLP</sequence>
<dbReference type="VEuPathDB" id="FungiDB:ASPNIDRAFT2_1148249"/>
<dbReference type="VEuPathDB" id="FungiDB:ATCC64974_99860"/>
<dbReference type="PANTHER" id="PTHR43008:SF12">
    <property type="entry name" value="OXIDOREDUCTASE, SHORT CHAIN DEHYDROGENASE_REDUCTASE FAMILY (AFU_ORTHOLOGUE AFUA_6G13830)"/>
    <property type="match status" value="1"/>
</dbReference>
<comment type="caution">
    <text evidence="8">The sequence shown here is derived from an EMBL/GenBank/DDBJ whole genome shotgun (WGS) entry which is preliminary data.</text>
</comment>
<dbReference type="FunFam" id="3.40.50.720:FF:000619">
    <property type="entry name" value="Oxidoreductase, short chain dehydrogenase/reductase family"/>
    <property type="match status" value="1"/>
</dbReference>
<keyword evidence="5" id="KW-0804">Transcription</keyword>
<accession>A0A117E3V0</accession>
<evidence type="ECO:0000259" key="7">
    <source>
        <dbReference type="Pfam" id="PF04082"/>
    </source>
</evidence>
<dbReference type="VEuPathDB" id="FungiDB:An08g08470"/>
<keyword evidence="4" id="KW-0805">Transcription regulation</keyword>
<dbReference type="GO" id="GO:0003677">
    <property type="term" value="F:DNA binding"/>
    <property type="evidence" value="ECO:0007669"/>
    <property type="project" value="InterPro"/>
</dbReference>
<keyword evidence="6" id="KW-0539">Nucleus</keyword>
<dbReference type="CDD" id="cd12148">
    <property type="entry name" value="fungal_TF_MHR"/>
    <property type="match status" value="1"/>
</dbReference>
<dbReference type="Pfam" id="PF04082">
    <property type="entry name" value="Fungal_trans"/>
    <property type="match status" value="1"/>
</dbReference>
<dbReference type="InterPro" id="IPR007219">
    <property type="entry name" value="XnlR_reg_dom"/>
</dbReference>
<dbReference type="Pfam" id="PF13561">
    <property type="entry name" value="adh_short_C2"/>
    <property type="match status" value="1"/>
</dbReference>
<dbReference type="OrthoDB" id="2563500at2759"/>
<evidence type="ECO:0000256" key="2">
    <source>
        <dbReference type="ARBA" id="ARBA00022857"/>
    </source>
</evidence>
<dbReference type="GO" id="GO:0016616">
    <property type="term" value="F:oxidoreductase activity, acting on the CH-OH group of donors, NAD or NADP as acceptor"/>
    <property type="evidence" value="ECO:0007669"/>
    <property type="project" value="UniProtKB-ARBA"/>
</dbReference>
<dbReference type="PROSITE" id="PS00061">
    <property type="entry name" value="ADH_SHORT"/>
    <property type="match status" value="1"/>
</dbReference>
<dbReference type="EMBL" id="BCMY01000033">
    <property type="protein sequence ID" value="GAQ47658.1"/>
    <property type="molecule type" value="Genomic_DNA"/>
</dbReference>